<dbReference type="InterPro" id="IPR001789">
    <property type="entry name" value="Sig_transdc_resp-reg_receiver"/>
</dbReference>
<comment type="PTM">
    <text evidence="3">Phosphorylated by CheA. Phosphorylation of the N-terminal regulatory domain activates the methylesterase activity.</text>
</comment>
<feature type="domain" description="Response regulatory" evidence="6">
    <location>
        <begin position="3"/>
        <end position="120"/>
    </location>
</feature>
<dbReference type="PANTHER" id="PTHR42872">
    <property type="entry name" value="PROTEIN-GLUTAMATE METHYLESTERASE/PROTEIN-GLUTAMINE GLUTAMINASE"/>
    <property type="match status" value="1"/>
</dbReference>
<dbReference type="GO" id="GO:0005737">
    <property type="term" value="C:cytoplasm"/>
    <property type="evidence" value="ECO:0007669"/>
    <property type="project" value="UniProtKB-SubCell"/>
</dbReference>
<comment type="catalytic activity">
    <reaction evidence="2 3">
        <text>[protein]-L-glutamate 5-O-methyl ester + H2O = L-glutamyl-[protein] + methanol + H(+)</text>
        <dbReference type="Rhea" id="RHEA:23236"/>
        <dbReference type="Rhea" id="RHEA-COMP:10208"/>
        <dbReference type="Rhea" id="RHEA-COMP:10311"/>
        <dbReference type="ChEBI" id="CHEBI:15377"/>
        <dbReference type="ChEBI" id="CHEBI:15378"/>
        <dbReference type="ChEBI" id="CHEBI:17790"/>
        <dbReference type="ChEBI" id="CHEBI:29973"/>
        <dbReference type="ChEBI" id="CHEBI:82795"/>
        <dbReference type="EC" id="3.1.1.61"/>
    </reaction>
</comment>
<feature type="active site" evidence="3 4">
    <location>
        <position position="202"/>
    </location>
</feature>
<dbReference type="PANTHER" id="PTHR42872:SF3">
    <property type="entry name" value="PROTEIN-GLUTAMATE METHYLESTERASE_PROTEIN-GLUTAMINE GLUTAMINASE 1"/>
    <property type="match status" value="1"/>
</dbReference>
<reference evidence="8 9" key="1">
    <citation type="submission" date="2016-10" db="EMBL/GenBank/DDBJ databases">
        <authorList>
            <person name="de Groot N.N."/>
        </authorList>
    </citation>
    <scope>NUCLEOTIDE SEQUENCE [LARGE SCALE GENOMIC DNA]</scope>
    <source>
        <strain evidence="8 9">ASO4-2</strain>
    </source>
</reference>
<dbReference type="PIRSF" id="PIRSF000876">
    <property type="entry name" value="RR_chemtxs_CheB"/>
    <property type="match status" value="1"/>
</dbReference>
<dbReference type="STRING" id="617002.SAMN05660653_01071"/>
<comment type="domain">
    <text evidence="3">Contains a C-terminal catalytic domain, and an N-terminal region which modulates catalytic activity.</text>
</comment>
<proteinExistence type="inferred from homology"/>
<dbReference type="RefSeq" id="WP_092118243.1">
    <property type="nucleotide sequence ID" value="NZ_FMXO01000005.1"/>
</dbReference>
<comment type="similarity">
    <text evidence="3">Belongs to the CheB family.</text>
</comment>
<dbReference type="CDD" id="cd16432">
    <property type="entry name" value="CheB_Rec"/>
    <property type="match status" value="1"/>
</dbReference>
<dbReference type="GO" id="GO:0008984">
    <property type="term" value="F:protein-glutamate methylesterase activity"/>
    <property type="evidence" value="ECO:0007669"/>
    <property type="project" value="UniProtKB-UniRule"/>
</dbReference>
<organism evidence="8 9">
    <name type="scientific">Desulfonatronum thiosulfatophilum</name>
    <dbReference type="NCBI Taxonomy" id="617002"/>
    <lineage>
        <taxon>Bacteria</taxon>
        <taxon>Pseudomonadati</taxon>
        <taxon>Thermodesulfobacteriota</taxon>
        <taxon>Desulfovibrionia</taxon>
        <taxon>Desulfovibrionales</taxon>
        <taxon>Desulfonatronaceae</taxon>
        <taxon>Desulfonatronum</taxon>
    </lineage>
</organism>
<sequence length="355" mass="38354">MIKVLVVDDSAFMRKALSTMLGGDPEIIVVGTARDGAEGLEKIRELQPNVVTLDIEMPRMDGLTALRHIMMEMPRPVIMVSSLTTEGAEATLKAMELGAVDFIPKQLARVSLDIIKIEEDLRAKVKNVAKRRVRPLRVPRKIEAATQPTIREMRSVDPVTPNRRQLRDIVAIGVSTGGPPAIQKVLAKLPANFPACILIAQHMPQAFTGPFAKRLDALCQIRVKEAEAGDRVQPGMAFVAPGGQHLSIDQKVSRIDLVISPEPRDALYKPSANVLISSVAEGVGKRGVGVILTGMGSDGLEGVKHLKQKNGYILAQDDASCVVYGMPKAVVDAGLADEVLDIEDMAQGVMNALYH</sequence>
<dbReference type="Pfam" id="PF01339">
    <property type="entry name" value="CheB_methylest"/>
    <property type="match status" value="1"/>
</dbReference>
<comment type="subcellular location">
    <subcellularLocation>
        <location evidence="3">Cytoplasm</location>
    </subcellularLocation>
</comment>
<keyword evidence="1 3" id="KW-0378">Hydrolase</keyword>
<evidence type="ECO:0000313" key="9">
    <source>
        <dbReference type="Proteomes" id="UP000198771"/>
    </source>
</evidence>
<comment type="catalytic activity">
    <reaction evidence="3">
        <text>L-glutaminyl-[protein] + H2O = L-glutamyl-[protein] + NH4(+)</text>
        <dbReference type="Rhea" id="RHEA:16441"/>
        <dbReference type="Rhea" id="RHEA-COMP:10207"/>
        <dbReference type="Rhea" id="RHEA-COMP:10208"/>
        <dbReference type="ChEBI" id="CHEBI:15377"/>
        <dbReference type="ChEBI" id="CHEBI:28938"/>
        <dbReference type="ChEBI" id="CHEBI:29973"/>
        <dbReference type="ChEBI" id="CHEBI:30011"/>
        <dbReference type="EC" id="3.5.1.44"/>
    </reaction>
</comment>
<dbReference type="SUPFAM" id="SSF52172">
    <property type="entry name" value="CheY-like"/>
    <property type="match status" value="1"/>
</dbReference>
<dbReference type="HAMAP" id="MF_00099">
    <property type="entry name" value="CheB_chemtxs"/>
    <property type="match status" value="1"/>
</dbReference>
<keyword evidence="3 5" id="KW-0597">Phosphoprotein</keyword>
<dbReference type="CDD" id="cd17541">
    <property type="entry name" value="REC_CheB-like"/>
    <property type="match status" value="1"/>
</dbReference>
<dbReference type="PROSITE" id="PS50110">
    <property type="entry name" value="RESPONSE_REGULATORY"/>
    <property type="match status" value="1"/>
</dbReference>
<dbReference type="PROSITE" id="PS50122">
    <property type="entry name" value="CHEB"/>
    <property type="match status" value="1"/>
</dbReference>
<keyword evidence="3" id="KW-0963">Cytoplasm</keyword>
<dbReference type="InterPro" id="IPR008248">
    <property type="entry name" value="CheB-like"/>
</dbReference>
<evidence type="ECO:0000256" key="5">
    <source>
        <dbReference type="PROSITE-ProRule" id="PRU00169"/>
    </source>
</evidence>
<protein>
    <recommendedName>
        <fullName evidence="3">Protein-glutamate methylesterase/protein-glutamine glutaminase</fullName>
        <ecNumber evidence="3">3.1.1.61</ecNumber>
        <ecNumber evidence="3">3.5.1.44</ecNumber>
    </recommendedName>
</protein>
<dbReference type="EMBL" id="FMXO01000005">
    <property type="protein sequence ID" value="SDB22135.1"/>
    <property type="molecule type" value="Genomic_DNA"/>
</dbReference>
<feature type="active site" evidence="3 4">
    <location>
        <position position="175"/>
    </location>
</feature>
<evidence type="ECO:0000256" key="2">
    <source>
        <dbReference type="ARBA" id="ARBA00048267"/>
    </source>
</evidence>
<dbReference type="Pfam" id="PF00072">
    <property type="entry name" value="Response_reg"/>
    <property type="match status" value="1"/>
</dbReference>
<evidence type="ECO:0000256" key="1">
    <source>
        <dbReference type="ARBA" id="ARBA00022801"/>
    </source>
</evidence>
<dbReference type="Gene3D" id="3.40.50.180">
    <property type="entry name" value="Methylesterase CheB, C-terminal domain"/>
    <property type="match status" value="1"/>
</dbReference>
<dbReference type="InterPro" id="IPR000673">
    <property type="entry name" value="Sig_transdc_resp-reg_Me-estase"/>
</dbReference>
<dbReference type="InterPro" id="IPR035909">
    <property type="entry name" value="CheB_C"/>
</dbReference>
<keyword evidence="3 4" id="KW-0145">Chemotaxis</keyword>
<dbReference type="NCBIfam" id="NF009206">
    <property type="entry name" value="PRK12555.1"/>
    <property type="match status" value="1"/>
</dbReference>
<dbReference type="SMART" id="SM00448">
    <property type="entry name" value="REC"/>
    <property type="match status" value="1"/>
</dbReference>
<dbReference type="GO" id="GO:0006935">
    <property type="term" value="P:chemotaxis"/>
    <property type="evidence" value="ECO:0007669"/>
    <property type="project" value="UniProtKB-UniRule"/>
</dbReference>
<comment type="function">
    <text evidence="3">Involved in chemotaxis. Part of a chemotaxis signal transduction system that modulates chemotaxis in response to various stimuli. Catalyzes the demethylation of specific methylglutamate residues introduced into the chemoreceptors (methyl-accepting chemotaxis proteins or MCP) by CheR. Also mediates the irreversible deamidation of specific glutamine residues to glutamic acid.</text>
</comment>
<name>A0A1G6BNJ8_9BACT</name>
<dbReference type="Proteomes" id="UP000198771">
    <property type="component" value="Unassembled WGS sequence"/>
</dbReference>
<gene>
    <name evidence="3" type="primary">cheB</name>
    <name evidence="8" type="ORF">SAMN05660653_01071</name>
</gene>
<evidence type="ECO:0000259" key="6">
    <source>
        <dbReference type="PROSITE" id="PS50110"/>
    </source>
</evidence>
<dbReference type="OrthoDB" id="9793421at2"/>
<feature type="domain" description="CheB-type methylesterase" evidence="7">
    <location>
        <begin position="158"/>
        <end position="355"/>
    </location>
</feature>
<feature type="modified residue" description="4-aspartylphosphate" evidence="3 5">
    <location>
        <position position="54"/>
    </location>
</feature>
<dbReference type="SUPFAM" id="SSF52738">
    <property type="entry name" value="Methylesterase CheB, C-terminal domain"/>
    <property type="match status" value="1"/>
</dbReference>
<dbReference type="InterPro" id="IPR011006">
    <property type="entry name" value="CheY-like_superfamily"/>
</dbReference>
<dbReference type="GO" id="GO:0050568">
    <property type="term" value="F:protein-glutamine glutaminase activity"/>
    <property type="evidence" value="ECO:0007669"/>
    <property type="project" value="UniProtKB-UniRule"/>
</dbReference>
<dbReference type="GO" id="GO:0000156">
    <property type="term" value="F:phosphorelay response regulator activity"/>
    <property type="evidence" value="ECO:0007669"/>
    <property type="project" value="InterPro"/>
</dbReference>
<feature type="active site" evidence="3 4">
    <location>
        <position position="298"/>
    </location>
</feature>
<dbReference type="AlphaFoldDB" id="A0A1G6BNJ8"/>
<evidence type="ECO:0000256" key="4">
    <source>
        <dbReference type="PROSITE-ProRule" id="PRU00050"/>
    </source>
</evidence>
<dbReference type="EC" id="3.1.1.61" evidence="3"/>
<keyword evidence="9" id="KW-1185">Reference proteome</keyword>
<dbReference type="EC" id="3.5.1.44" evidence="3"/>
<accession>A0A1G6BNJ8</accession>
<dbReference type="Gene3D" id="3.40.50.2300">
    <property type="match status" value="1"/>
</dbReference>
<evidence type="ECO:0000259" key="7">
    <source>
        <dbReference type="PROSITE" id="PS50122"/>
    </source>
</evidence>
<evidence type="ECO:0000256" key="3">
    <source>
        <dbReference type="HAMAP-Rule" id="MF_00099"/>
    </source>
</evidence>
<evidence type="ECO:0000313" key="8">
    <source>
        <dbReference type="EMBL" id="SDB22135.1"/>
    </source>
</evidence>
<dbReference type="NCBIfam" id="NF001965">
    <property type="entry name" value="PRK00742.1"/>
    <property type="match status" value="1"/>
</dbReference>